<evidence type="ECO:0000256" key="2">
    <source>
        <dbReference type="ARBA" id="ARBA00005170"/>
    </source>
</evidence>
<dbReference type="PANTHER" id="PTHR35524">
    <property type="entry name" value="ALPHA-ACETOLACTATE DECARBOXYLASE"/>
    <property type="match status" value="1"/>
</dbReference>
<evidence type="ECO:0000256" key="8">
    <source>
        <dbReference type="ARBA" id="ARBA00023239"/>
    </source>
</evidence>
<comment type="similarity">
    <text evidence="3">Belongs to the alpha-acetolactate decarboxylase family.</text>
</comment>
<dbReference type="Gene3D" id="3.30.1330.80">
    <property type="entry name" value="Hypothetical protein, similar to alpha- acetolactate decarboxylase, domain 2"/>
    <property type="match status" value="1"/>
</dbReference>
<keyword evidence="8 9" id="KW-0456">Lyase</keyword>
<evidence type="ECO:0000313" key="9">
    <source>
        <dbReference type="EMBL" id="CAA9426402.1"/>
    </source>
</evidence>
<keyword evidence="6" id="KW-0210">Decarboxylase</keyword>
<proteinExistence type="inferred from homology"/>
<dbReference type="GO" id="GO:0045151">
    <property type="term" value="P:acetoin biosynthetic process"/>
    <property type="evidence" value="ECO:0007669"/>
    <property type="project" value="UniProtKB-KW"/>
</dbReference>
<comment type="pathway">
    <text evidence="2">Polyol metabolism; (R,R)-butane-2,3-diol biosynthesis; (R,R)-butane-2,3-diol from pyruvate: step 2/3.</text>
</comment>
<protein>
    <recommendedName>
        <fullName evidence="5">Alpha-acetolactate decarboxylase</fullName>
        <ecNumber evidence="4">4.1.1.5</ecNumber>
    </recommendedName>
</protein>
<evidence type="ECO:0000256" key="3">
    <source>
        <dbReference type="ARBA" id="ARBA00007106"/>
    </source>
</evidence>
<gene>
    <name evidence="9" type="ORF">AVDCRST_MAG03-2924</name>
</gene>
<dbReference type="Pfam" id="PF03306">
    <property type="entry name" value="AAL_decarboxy"/>
    <property type="match status" value="1"/>
</dbReference>
<accession>A0A6J4PWS7</accession>
<dbReference type="InterPro" id="IPR005128">
    <property type="entry name" value="Acetolactate_a_deCO2ase"/>
</dbReference>
<dbReference type="GO" id="GO:0047605">
    <property type="term" value="F:acetolactate decarboxylase activity"/>
    <property type="evidence" value="ECO:0007669"/>
    <property type="project" value="UniProtKB-EC"/>
</dbReference>
<evidence type="ECO:0000256" key="1">
    <source>
        <dbReference type="ARBA" id="ARBA00001784"/>
    </source>
</evidence>
<comment type="catalytic activity">
    <reaction evidence="1">
        <text>(2S)-2-acetolactate + H(+) = (R)-acetoin + CO2</text>
        <dbReference type="Rhea" id="RHEA:21580"/>
        <dbReference type="ChEBI" id="CHEBI:15378"/>
        <dbReference type="ChEBI" id="CHEBI:15686"/>
        <dbReference type="ChEBI" id="CHEBI:16526"/>
        <dbReference type="ChEBI" id="CHEBI:58476"/>
        <dbReference type="EC" id="4.1.1.5"/>
    </reaction>
</comment>
<dbReference type="UniPathway" id="UPA00626">
    <property type="reaction ID" value="UER00678"/>
</dbReference>
<dbReference type="EMBL" id="CADCUT010000175">
    <property type="protein sequence ID" value="CAA9426402.1"/>
    <property type="molecule type" value="Genomic_DNA"/>
</dbReference>
<evidence type="ECO:0000256" key="7">
    <source>
        <dbReference type="ARBA" id="ARBA00023061"/>
    </source>
</evidence>
<name>A0A6J4PWS7_9ACTN</name>
<evidence type="ECO:0000256" key="5">
    <source>
        <dbReference type="ARBA" id="ARBA00020164"/>
    </source>
</evidence>
<dbReference type="SUPFAM" id="SSF117856">
    <property type="entry name" value="AF0104/ALDC/Ptd012-like"/>
    <property type="match status" value="1"/>
</dbReference>
<keyword evidence="7" id="KW-0005">Acetoin biosynthesis</keyword>
<sequence>MPLDAALVGALHVEYLAKRDLVGEGRARHTLFQTSTIEALLGGSYDGDVSFAELEERGNFGLGTLDALDGEMVALDGAFYQIKADGRAYAIDGRARTPFAVVTFFEPGLSRALDGTMDLAGLRAHVDRLVGGTTACCAVRVD</sequence>
<dbReference type="AlphaFoldDB" id="A0A6J4PWS7"/>
<evidence type="ECO:0000256" key="6">
    <source>
        <dbReference type="ARBA" id="ARBA00022793"/>
    </source>
</evidence>
<evidence type="ECO:0000256" key="4">
    <source>
        <dbReference type="ARBA" id="ARBA00013204"/>
    </source>
</evidence>
<reference evidence="9" key="1">
    <citation type="submission" date="2020-02" db="EMBL/GenBank/DDBJ databases">
        <authorList>
            <person name="Meier V. D."/>
        </authorList>
    </citation>
    <scope>NUCLEOTIDE SEQUENCE</scope>
    <source>
        <strain evidence="9">AVDCRST_MAG03</strain>
    </source>
</reference>
<dbReference type="EC" id="4.1.1.5" evidence="4"/>
<dbReference type="PANTHER" id="PTHR35524:SF1">
    <property type="entry name" value="ALPHA-ACETOLACTATE DECARBOXYLASE"/>
    <property type="match status" value="1"/>
</dbReference>
<organism evidence="9">
    <name type="scientific">uncultured Rubrobacteraceae bacterium</name>
    <dbReference type="NCBI Taxonomy" id="349277"/>
    <lineage>
        <taxon>Bacteria</taxon>
        <taxon>Bacillati</taxon>
        <taxon>Actinomycetota</taxon>
        <taxon>Rubrobacteria</taxon>
        <taxon>Rubrobacterales</taxon>
        <taxon>Rubrobacteraceae</taxon>
        <taxon>environmental samples</taxon>
    </lineage>
</organism>